<dbReference type="RefSeq" id="WP_118164346.1">
    <property type="nucleotide sequence ID" value="NZ_JALFDL010000057.1"/>
</dbReference>
<proteinExistence type="predicted"/>
<dbReference type="EMBL" id="QSJG01000009">
    <property type="protein sequence ID" value="RHD55445.1"/>
    <property type="molecule type" value="Genomic_DNA"/>
</dbReference>
<dbReference type="InterPro" id="IPR051159">
    <property type="entry name" value="Hexapeptide_acetyltransf"/>
</dbReference>
<dbReference type="GO" id="GO:0016740">
    <property type="term" value="F:transferase activity"/>
    <property type="evidence" value="ECO:0007669"/>
    <property type="project" value="UniProtKB-KW"/>
</dbReference>
<evidence type="ECO:0000313" key="1">
    <source>
        <dbReference type="EMBL" id="RHD55445.1"/>
    </source>
</evidence>
<dbReference type="InterPro" id="IPR001451">
    <property type="entry name" value="Hexapep"/>
</dbReference>
<dbReference type="SUPFAM" id="SSF51161">
    <property type="entry name" value="Trimeric LpxA-like enzymes"/>
    <property type="match status" value="1"/>
</dbReference>
<dbReference type="PANTHER" id="PTHR23416">
    <property type="entry name" value="SIALIC ACID SYNTHASE-RELATED"/>
    <property type="match status" value="1"/>
</dbReference>
<organism evidence="1 2">
    <name type="scientific">Phocaeicola plebeius</name>
    <dbReference type="NCBI Taxonomy" id="310297"/>
    <lineage>
        <taxon>Bacteria</taxon>
        <taxon>Pseudomonadati</taxon>
        <taxon>Bacteroidota</taxon>
        <taxon>Bacteroidia</taxon>
        <taxon>Bacteroidales</taxon>
        <taxon>Bacteroidaceae</taxon>
        <taxon>Phocaeicola</taxon>
    </lineage>
</organism>
<dbReference type="Proteomes" id="UP000284361">
    <property type="component" value="Unassembled WGS sequence"/>
</dbReference>
<dbReference type="Gene3D" id="2.160.10.10">
    <property type="entry name" value="Hexapeptide repeat proteins"/>
    <property type="match status" value="1"/>
</dbReference>
<reference evidence="1 2" key="1">
    <citation type="submission" date="2018-08" db="EMBL/GenBank/DDBJ databases">
        <title>A genome reference for cultivated species of the human gut microbiota.</title>
        <authorList>
            <person name="Zou Y."/>
            <person name="Xue W."/>
            <person name="Luo G."/>
        </authorList>
    </citation>
    <scope>NUCLEOTIDE SEQUENCE [LARGE SCALE GENOMIC DNA]</scope>
    <source>
        <strain evidence="1 2">AM31-10</strain>
    </source>
</reference>
<comment type="caution">
    <text evidence="1">The sequence shown here is derived from an EMBL/GenBank/DDBJ whole genome shotgun (WGS) entry which is preliminary data.</text>
</comment>
<name>A0A414FW47_9BACT</name>
<keyword evidence="1" id="KW-0808">Transferase</keyword>
<dbReference type="InterPro" id="IPR011004">
    <property type="entry name" value="Trimer_LpxA-like_sf"/>
</dbReference>
<dbReference type="AlphaFoldDB" id="A0A414FW47"/>
<dbReference type="Pfam" id="PF00132">
    <property type="entry name" value="Hexapep"/>
    <property type="match status" value="1"/>
</dbReference>
<accession>A0A414FW47</accession>
<gene>
    <name evidence="1" type="ORF">DW789_06405</name>
</gene>
<sequence length="205" mass="23250">MNIFYYVSRIQQIIEYIIDSFWSFFIKKSMGHCGKNVMIKPSTSVFKGLENIYISDDVRIARYAVIYTTKAKVYIGSKVGIAPYLKIITGNHRTNNIGHFMFDGDIDKNPNDDKDVIIEGDSWFGINVTLLSGVTIGRGSCIAAGAVVTKSCPPYSIIGGTPAKVLKFRFSIDEVLQHEEKLYPINMRFTKEELIEQRKNYINKV</sequence>
<evidence type="ECO:0000313" key="2">
    <source>
        <dbReference type="Proteomes" id="UP000284361"/>
    </source>
</evidence>
<protein>
    <submittedName>
        <fullName evidence="1">Acetyltransferase</fullName>
    </submittedName>
</protein>